<keyword evidence="4 5" id="KW-0472">Membrane</keyword>
<evidence type="ECO:0000256" key="2">
    <source>
        <dbReference type="ARBA" id="ARBA00022692"/>
    </source>
</evidence>
<accession>A0ABS0KXE5</accession>
<evidence type="ECO:0000256" key="5">
    <source>
        <dbReference type="SAM" id="Phobius"/>
    </source>
</evidence>
<feature type="transmembrane region" description="Helical" evidence="5">
    <location>
        <begin position="20"/>
        <end position="40"/>
    </location>
</feature>
<evidence type="ECO:0000313" key="7">
    <source>
        <dbReference type="Proteomes" id="UP000601099"/>
    </source>
</evidence>
<keyword evidence="2 5" id="KW-0812">Transmembrane</keyword>
<comment type="caution">
    <text evidence="6">The sequence shown here is derived from an EMBL/GenBank/DDBJ whole genome shotgun (WGS) entry which is preliminary data.</text>
</comment>
<name>A0ABS0KXE5_9BACT</name>
<sequence>MNDPHTADANLRQWATYLHLSQLAGVVVPGAGFIVPIILWQIKKDEIPGLDAHGKMVANWIISTLIYGAVAGLLCIVLVGVPLLLALGLISVIFPIIGAVKANEGTLWSYPLCLRIIS</sequence>
<evidence type="ECO:0000256" key="3">
    <source>
        <dbReference type="ARBA" id="ARBA00022989"/>
    </source>
</evidence>
<dbReference type="Proteomes" id="UP000601099">
    <property type="component" value="Unassembled WGS sequence"/>
</dbReference>
<dbReference type="RefSeq" id="WP_196953554.1">
    <property type="nucleotide sequence ID" value="NZ_JADWYK010000001.1"/>
</dbReference>
<keyword evidence="7" id="KW-1185">Reference proteome</keyword>
<protein>
    <submittedName>
        <fullName evidence="6">DUF4870 domain-containing protein</fullName>
    </submittedName>
</protein>
<gene>
    <name evidence="6" type="ORF">I5L79_03160</name>
</gene>
<dbReference type="InterPro" id="IPR019109">
    <property type="entry name" value="MamF_MmsF"/>
</dbReference>
<evidence type="ECO:0000256" key="4">
    <source>
        <dbReference type="ARBA" id="ARBA00023136"/>
    </source>
</evidence>
<dbReference type="EMBL" id="JADWYK010000001">
    <property type="protein sequence ID" value="MBG8552526.1"/>
    <property type="molecule type" value="Genomic_DNA"/>
</dbReference>
<feature type="transmembrane region" description="Helical" evidence="5">
    <location>
        <begin position="60"/>
        <end position="79"/>
    </location>
</feature>
<keyword evidence="3 5" id="KW-1133">Transmembrane helix</keyword>
<proteinExistence type="predicted"/>
<evidence type="ECO:0000313" key="6">
    <source>
        <dbReference type="EMBL" id="MBG8552526.1"/>
    </source>
</evidence>
<comment type="subcellular location">
    <subcellularLocation>
        <location evidence="1">Membrane</location>
        <topology evidence="1">Multi-pass membrane protein</topology>
    </subcellularLocation>
</comment>
<organism evidence="6 7">
    <name type="scientific">Hymenobacter guriensis</name>
    <dbReference type="NCBI Taxonomy" id="2793065"/>
    <lineage>
        <taxon>Bacteria</taxon>
        <taxon>Pseudomonadati</taxon>
        <taxon>Bacteroidota</taxon>
        <taxon>Cytophagia</taxon>
        <taxon>Cytophagales</taxon>
        <taxon>Hymenobacteraceae</taxon>
        <taxon>Hymenobacter</taxon>
    </lineage>
</organism>
<reference evidence="6 7" key="1">
    <citation type="submission" date="2020-11" db="EMBL/GenBank/DDBJ databases">
        <title>Hymenobacter sp.</title>
        <authorList>
            <person name="Kim M.K."/>
        </authorList>
    </citation>
    <scope>NUCLEOTIDE SEQUENCE [LARGE SCALE GENOMIC DNA]</scope>
    <source>
        <strain evidence="6 7">BT594</strain>
    </source>
</reference>
<feature type="transmembrane region" description="Helical" evidence="5">
    <location>
        <begin position="85"/>
        <end position="102"/>
    </location>
</feature>
<evidence type="ECO:0000256" key="1">
    <source>
        <dbReference type="ARBA" id="ARBA00004141"/>
    </source>
</evidence>
<dbReference type="Pfam" id="PF09685">
    <property type="entry name" value="MamF_MmsF"/>
    <property type="match status" value="1"/>
</dbReference>